<dbReference type="SUPFAM" id="SSF48239">
    <property type="entry name" value="Terpenoid cyclases/Protein prenyltransferases"/>
    <property type="match status" value="1"/>
</dbReference>
<organism evidence="9 10">
    <name type="scientific">Aduncisulcus paluster</name>
    <dbReference type="NCBI Taxonomy" id="2918883"/>
    <lineage>
        <taxon>Eukaryota</taxon>
        <taxon>Metamonada</taxon>
        <taxon>Carpediemonas-like organisms</taxon>
        <taxon>Aduncisulcus</taxon>
    </lineage>
</organism>
<evidence type="ECO:0000256" key="5">
    <source>
        <dbReference type="ARBA" id="ARBA00022723"/>
    </source>
</evidence>
<keyword evidence="3" id="KW-0637">Prenyltransferase</keyword>
<evidence type="ECO:0000313" key="9">
    <source>
        <dbReference type="EMBL" id="GKT27168.1"/>
    </source>
</evidence>
<evidence type="ECO:0000313" key="10">
    <source>
        <dbReference type="Proteomes" id="UP001057375"/>
    </source>
</evidence>
<evidence type="ECO:0000256" key="1">
    <source>
        <dbReference type="ARBA" id="ARBA00001947"/>
    </source>
</evidence>
<name>A0ABQ5K3M6_9EUKA</name>
<evidence type="ECO:0000256" key="2">
    <source>
        <dbReference type="ARBA" id="ARBA00010497"/>
    </source>
</evidence>
<proteinExistence type="inferred from homology"/>
<evidence type="ECO:0000259" key="8">
    <source>
        <dbReference type="Pfam" id="PF00432"/>
    </source>
</evidence>
<dbReference type="PANTHER" id="PTHR11774:SF6">
    <property type="entry name" value="PROTEIN FARNESYLTRANSFERASE SUBUNIT BETA"/>
    <property type="match status" value="1"/>
</dbReference>
<protein>
    <submittedName>
        <fullName evidence="9">Multi-domain containing protein</fullName>
    </submittedName>
</protein>
<dbReference type="Proteomes" id="UP001057375">
    <property type="component" value="Unassembled WGS sequence"/>
</dbReference>
<dbReference type="Gene3D" id="1.50.10.20">
    <property type="match status" value="1"/>
</dbReference>
<keyword evidence="7" id="KW-0862">Zinc</keyword>
<evidence type="ECO:0000256" key="6">
    <source>
        <dbReference type="ARBA" id="ARBA00022737"/>
    </source>
</evidence>
<sequence length="411" mass="46043">MKLLSTQRQFSDYPDKLELERSIHLDFILGRLDGLSRWKTGLHTTRPFLTFWLCNSLAMLDQLAPVIKTRVLDSLKAWHLPGGGFATTFSPHAASIYSSMNCLALCACSPKDFEYFDSKALYRVLEELHNPDGSFRSEIDGETDPRITYCCVISAYLAGIDVTVDPLFSKTHEYIKSCQTYEGGFTTRRGGEAHAGYTYCSIATLSLLQKLECIDITRLSFWLVQRQMDIEGGFNGRTHKLVDGCYSFWVGASHSLLSKFFVKQAHDDIVKHSSESSSMSEGSDGAELPMSVPCMSFDPDKPFYSIPAFSGDMLIAQERVQEYILVCCQGSNGGLRDKPPKYPDEYHTCYCLSGLSLTQHGSGTVKFDDGETIKAEEVILGDPSNRLQEIDPIFNIPIGCAEKLHRMMQKR</sequence>
<gene>
    <name evidence="9" type="ORF">ADUPG1_013652</name>
</gene>
<dbReference type="InterPro" id="IPR001330">
    <property type="entry name" value="Prenyltrans"/>
</dbReference>
<keyword evidence="6" id="KW-0677">Repeat</keyword>
<comment type="caution">
    <text evidence="9">The sequence shown here is derived from an EMBL/GenBank/DDBJ whole genome shotgun (WGS) entry which is preliminary data.</text>
</comment>
<keyword evidence="4" id="KW-0808">Transferase</keyword>
<dbReference type="InterPro" id="IPR045089">
    <property type="entry name" value="PGGT1B-like"/>
</dbReference>
<keyword evidence="5" id="KW-0479">Metal-binding</keyword>
<evidence type="ECO:0000256" key="7">
    <source>
        <dbReference type="ARBA" id="ARBA00022833"/>
    </source>
</evidence>
<evidence type="ECO:0000256" key="3">
    <source>
        <dbReference type="ARBA" id="ARBA00022602"/>
    </source>
</evidence>
<accession>A0ABQ5K3M6</accession>
<dbReference type="Pfam" id="PF00432">
    <property type="entry name" value="Prenyltrans"/>
    <property type="match status" value="1"/>
</dbReference>
<keyword evidence="10" id="KW-1185">Reference proteome</keyword>
<dbReference type="EMBL" id="BQXS01012710">
    <property type="protein sequence ID" value="GKT27168.1"/>
    <property type="molecule type" value="Genomic_DNA"/>
</dbReference>
<feature type="domain" description="Prenyltransferase alpha-alpha toroid" evidence="8">
    <location>
        <begin position="19"/>
        <end position="396"/>
    </location>
</feature>
<dbReference type="PANTHER" id="PTHR11774">
    <property type="entry name" value="GERANYLGERANYL TRANSFERASE TYPE BETA SUBUNIT"/>
    <property type="match status" value="1"/>
</dbReference>
<comment type="cofactor">
    <cofactor evidence="1">
        <name>Zn(2+)</name>
        <dbReference type="ChEBI" id="CHEBI:29105"/>
    </cofactor>
</comment>
<dbReference type="InterPro" id="IPR008930">
    <property type="entry name" value="Terpenoid_cyclase/PrenylTrfase"/>
</dbReference>
<reference evidence="9" key="1">
    <citation type="submission" date="2022-03" db="EMBL/GenBank/DDBJ databases">
        <title>Draft genome sequence of Aduncisulcus paluster, a free-living microaerophilic Fornicata.</title>
        <authorList>
            <person name="Yuyama I."/>
            <person name="Kume K."/>
            <person name="Tamura T."/>
            <person name="Inagaki Y."/>
            <person name="Hashimoto T."/>
        </authorList>
    </citation>
    <scope>NUCLEOTIDE SEQUENCE</scope>
    <source>
        <strain evidence="9">NY0171</strain>
    </source>
</reference>
<evidence type="ECO:0000256" key="4">
    <source>
        <dbReference type="ARBA" id="ARBA00022679"/>
    </source>
</evidence>
<comment type="similarity">
    <text evidence="2">Belongs to the protein prenyltransferase subunit beta family.</text>
</comment>